<keyword evidence="2 5" id="KW-0238">DNA-binding</keyword>
<feature type="compositionally biased region" description="Low complexity" evidence="7">
    <location>
        <begin position="656"/>
        <end position="669"/>
    </location>
</feature>
<dbReference type="CDD" id="cd00086">
    <property type="entry name" value="homeodomain"/>
    <property type="match status" value="1"/>
</dbReference>
<evidence type="ECO:0000256" key="7">
    <source>
        <dbReference type="SAM" id="MobiDB-lite"/>
    </source>
</evidence>
<sequence>MLVTRQCDTGRNTWSSSKLEAIYRNAASPRMSNFEPLTTQPDWREQYSAFPLPGQNGLLQPSFDHTANPNGSENNQAQQQSGSRPTLEHRHSLGPLRQEAPPASVIERPESAPGDSDHPANPARNDSLVSTESTEISLGSLGSNPLSSASSAPTQQPTLANNDGGDVPEEIKDEEEEEDDDEMIDVEEGAPPQTAAERRAERRKMKRFRLTHQQTRFLMSEFAKQAHPDAAHRERLSREIPGLSPRQVQVWFQNRRAKIKRLTADDRERMMKMRAVPDDFDNVQALHSPYGAVHGIGTPMQSPVDYVPGYADHMMRPLMVDTMRRHDHHDEHISPSGLSPAFGHVAFGASGSMSTSDALSPLSLNSSDRFYPGSHLTSPMSTGPRSSNPFDRQNSYQNMSHSRQPVRPLQPLQLRETMSRSRSESIQSPLRTSMSWKGETLDYTNYQSGQPSPQLSGRQQSVYQPDQIGNNNVNSHQYDGTGFSSANIQSSPPHMAFSPSHGPSNSLSSLQQSIPASISRLRTSSAAFPPGLDLRNQYRALPPQLNSPHGPTTTRSNSFSAFTGGYASAPLAAPVDFALPRTPADGGSGSRDFNIPQLSAPMAPPPDFSAAYNSSLSPVRPQHGDRDFGHQSQNNGDHAVHTTQGTQGQGSGQPGGEPQQQQQQQQQQQARNNEEASYLRPMQYETGQKRKRSFTMPGSFESA</sequence>
<dbReference type="InterPro" id="IPR050453">
    <property type="entry name" value="LIM_Homeobox_TF"/>
</dbReference>
<comment type="subcellular location">
    <subcellularLocation>
        <location evidence="1 5 6">Nucleus</location>
    </subcellularLocation>
</comment>
<dbReference type="GO" id="GO:0000981">
    <property type="term" value="F:DNA-binding transcription factor activity, RNA polymerase II-specific"/>
    <property type="evidence" value="ECO:0007669"/>
    <property type="project" value="TreeGrafter"/>
</dbReference>
<keyword evidence="10" id="KW-1185">Reference proteome</keyword>
<accession>A0A370TJ53</accession>
<reference evidence="9 10" key="1">
    <citation type="journal article" date="2018" name="IMA Fungus">
        <title>IMA Genome-F 9: Draft genome sequence of Annulohypoxylon stygium, Aspergillus mulundensis, Berkeleyomyces basicola (syn. Thielaviopsis basicola), Ceratocystis smalleyi, two Cercospora beticola strains, Coleophoma cylindrospora, Fusarium fracticaudum, Phialophora cf. hyalina, and Morchella septimelata.</title>
        <authorList>
            <person name="Wingfield B.D."/>
            <person name="Bills G.F."/>
            <person name="Dong Y."/>
            <person name="Huang W."/>
            <person name="Nel W.J."/>
            <person name="Swalarsk-Parry B.S."/>
            <person name="Vaghefi N."/>
            <person name="Wilken P.M."/>
            <person name="An Z."/>
            <person name="de Beer Z.W."/>
            <person name="De Vos L."/>
            <person name="Chen L."/>
            <person name="Duong T.A."/>
            <person name="Gao Y."/>
            <person name="Hammerbacher A."/>
            <person name="Kikkert J.R."/>
            <person name="Li Y."/>
            <person name="Li H."/>
            <person name="Li K."/>
            <person name="Li Q."/>
            <person name="Liu X."/>
            <person name="Ma X."/>
            <person name="Naidoo K."/>
            <person name="Pethybridge S.J."/>
            <person name="Sun J."/>
            <person name="Steenkamp E.T."/>
            <person name="van der Nest M.A."/>
            <person name="van Wyk S."/>
            <person name="Wingfield M.J."/>
            <person name="Xiong C."/>
            <person name="Yue Q."/>
            <person name="Zhang X."/>
        </authorList>
    </citation>
    <scope>NUCLEOTIDE SEQUENCE [LARGE SCALE GENOMIC DNA]</scope>
    <source>
        <strain evidence="9 10">BP 5553</strain>
    </source>
</reference>
<feature type="compositionally biased region" description="Polar residues" evidence="7">
    <location>
        <begin position="57"/>
        <end position="84"/>
    </location>
</feature>
<dbReference type="GO" id="GO:0000977">
    <property type="term" value="F:RNA polymerase II transcription regulatory region sequence-specific DNA binding"/>
    <property type="evidence" value="ECO:0007669"/>
    <property type="project" value="TreeGrafter"/>
</dbReference>
<feature type="region of interest" description="Disordered" evidence="7">
    <location>
        <begin position="580"/>
        <end position="703"/>
    </location>
</feature>
<evidence type="ECO:0000256" key="3">
    <source>
        <dbReference type="ARBA" id="ARBA00023155"/>
    </source>
</evidence>
<protein>
    <recommendedName>
        <fullName evidence="8">Homeobox domain-containing protein</fullName>
    </recommendedName>
</protein>
<evidence type="ECO:0000313" key="10">
    <source>
        <dbReference type="Proteomes" id="UP000254866"/>
    </source>
</evidence>
<gene>
    <name evidence="9" type="ORF">BP5553_07309</name>
</gene>
<feature type="domain" description="Homeobox" evidence="8">
    <location>
        <begin position="201"/>
        <end position="262"/>
    </location>
</feature>
<dbReference type="InterPro" id="IPR009057">
    <property type="entry name" value="Homeodomain-like_sf"/>
</dbReference>
<feature type="region of interest" description="Disordered" evidence="7">
    <location>
        <begin position="540"/>
        <end position="561"/>
    </location>
</feature>
<feature type="region of interest" description="Disordered" evidence="7">
    <location>
        <begin position="373"/>
        <end position="511"/>
    </location>
</feature>
<evidence type="ECO:0000259" key="8">
    <source>
        <dbReference type="PROSITE" id="PS50071"/>
    </source>
</evidence>
<dbReference type="InterPro" id="IPR001356">
    <property type="entry name" value="HD"/>
</dbReference>
<dbReference type="GeneID" id="43600158"/>
<dbReference type="SMART" id="SM00389">
    <property type="entry name" value="HOX"/>
    <property type="match status" value="1"/>
</dbReference>
<feature type="compositionally biased region" description="Polar residues" evidence="7">
    <location>
        <begin position="424"/>
        <end position="435"/>
    </location>
</feature>
<organism evidence="9 10">
    <name type="scientific">Venustampulla echinocandica</name>
    <dbReference type="NCBI Taxonomy" id="2656787"/>
    <lineage>
        <taxon>Eukaryota</taxon>
        <taxon>Fungi</taxon>
        <taxon>Dikarya</taxon>
        <taxon>Ascomycota</taxon>
        <taxon>Pezizomycotina</taxon>
        <taxon>Leotiomycetes</taxon>
        <taxon>Helotiales</taxon>
        <taxon>Pleuroascaceae</taxon>
        <taxon>Venustampulla</taxon>
    </lineage>
</organism>
<feature type="compositionally biased region" description="Polar residues" evidence="7">
    <location>
        <begin position="442"/>
        <end position="492"/>
    </location>
</feature>
<feature type="compositionally biased region" description="Low complexity" evidence="7">
    <location>
        <begin position="498"/>
        <end position="510"/>
    </location>
</feature>
<evidence type="ECO:0000256" key="4">
    <source>
        <dbReference type="ARBA" id="ARBA00023242"/>
    </source>
</evidence>
<dbReference type="Proteomes" id="UP000254866">
    <property type="component" value="Unassembled WGS sequence"/>
</dbReference>
<feature type="region of interest" description="Disordered" evidence="7">
    <location>
        <begin position="32"/>
        <end position="202"/>
    </location>
</feature>
<dbReference type="AlphaFoldDB" id="A0A370TJ53"/>
<dbReference type="Pfam" id="PF00046">
    <property type="entry name" value="Homeodomain"/>
    <property type="match status" value="1"/>
</dbReference>
<dbReference type="PANTHER" id="PTHR24208">
    <property type="entry name" value="LIM/HOMEOBOX PROTEIN LHX"/>
    <property type="match status" value="1"/>
</dbReference>
<feature type="compositionally biased region" description="Polar residues" evidence="7">
    <location>
        <begin position="127"/>
        <end position="136"/>
    </location>
</feature>
<evidence type="ECO:0000256" key="6">
    <source>
        <dbReference type="RuleBase" id="RU000682"/>
    </source>
</evidence>
<comment type="caution">
    <text evidence="9">The sequence shown here is derived from an EMBL/GenBank/DDBJ whole genome shotgun (WGS) entry which is preliminary data.</text>
</comment>
<feature type="compositionally biased region" description="Basic and acidic residues" evidence="7">
    <location>
        <begin position="107"/>
        <end position="118"/>
    </location>
</feature>
<dbReference type="RefSeq" id="XP_031868201.1">
    <property type="nucleotide sequence ID" value="XM_032015932.1"/>
</dbReference>
<name>A0A370TJ53_9HELO</name>
<feature type="DNA-binding region" description="Homeobox" evidence="5">
    <location>
        <begin position="203"/>
        <end position="263"/>
    </location>
</feature>
<dbReference type="OrthoDB" id="6159439at2759"/>
<dbReference type="STRING" id="2656787.A0A370TJ53"/>
<feature type="compositionally biased region" description="Low complexity" evidence="7">
    <location>
        <begin position="137"/>
        <end position="153"/>
    </location>
</feature>
<keyword evidence="3 5" id="KW-0371">Homeobox</keyword>
<evidence type="ECO:0000313" key="9">
    <source>
        <dbReference type="EMBL" id="RDL35378.1"/>
    </source>
</evidence>
<dbReference type="Gene3D" id="1.10.10.60">
    <property type="entry name" value="Homeodomain-like"/>
    <property type="match status" value="1"/>
</dbReference>
<feature type="compositionally biased region" description="Polar residues" evidence="7">
    <location>
        <begin position="544"/>
        <end position="561"/>
    </location>
</feature>
<dbReference type="SUPFAM" id="SSF46689">
    <property type="entry name" value="Homeodomain-like"/>
    <property type="match status" value="1"/>
</dbReference>
<keyword evidence="4 5" id="KW-0539">Nucleus</keyword>
<dbReference type="PANTHER" id="PTHR24208:SF166">
    <property type="entry name" value="LIM HOMEOBOX TRANSCRIPTION FACTOR 1 ALPHA, ISOFORM B"/>
    <property type="match status" value="1"/>
</dbReference>
<feature type="compositionally biased region" description="Acidic residues" evidence="7">
    <location>
        <begin position="166"/>
        <end position="188"/>
    </location>
</feature>
<evidence type="ECO:0000256" key="5">
    <source>
        <dbReference type="PROSITE-ProRule" id="PRU00108"/>
    </source>
</evidence>
<dbReference type="EMBL" id="NPIC01000006">
    <property type="protein sequence ID" value="RDL35378.1"/>
    <property type="molecule type" value="Genomic_DNA"/>
</dbReference>
<evidence type="ECO:0000256" key="1">
    <source>
        <dbReference type="ARBA" id="ARBA00004123"/>
    </source>
</evidence>
<proteinExistence type="predicted"/>
<evidence type="ECO:0000256" key="2">
    <source>
        <dbReference type="ARBA" id="ARBA00023125"/>
    </source>
</evidence>
<dbReference type="PROSITE" id="PS50071">
    <property type="entry name" value="HOMEOBOX_2"/>
    <property type="match status" value="1"/>
</dbReference>
<feature type="compositionally biased region" description="Polar residues" evidence="7">
    <location>
        <begin position="375"/>
        <end position="403"/>
    </location>
</feature>
<dbReference type="GO" id="GO:0005634">
    <property type="term" value="C:nucleus"/>
    <property type="evidence" value="ECO:0007669"/>
    <property type="project" value="UniProtKB-SubCell"/>
</dbReference>